<evidence type="ECO:0000256" key="6">
    <source>
        <dbReference type="ARBA" id="ARBA00023125"/>
    </source>
</evidence>
<dbReference type="Gene3D" id="1.10.10.10">
    <property type="entry name" value="Winged helix-like DNA-binding domain superfamily/Winged helix DNA-binding domain"/>
    <property type="match status" value="1"/>
</dbReference>
<dbReference type="Gene3D" id="3.40.50.2300">
    <property type="match status" value="1"/>
</dbReference>
<protein>
    <submittedName>
        <fullName evidence="12">Two-component system OmpR family response regulator/two-component system response regulator QseB</fullName>
    </submittedName>
</protein>
<keyword evidence="7" id="KW-0804">Transcription</keyword>
<dbReference type="PROSITE" id="PS51755">
    <property type="entry name" value="OMPR_PHOB"/>
    <property type="match status" value="1"/>
</dbReference>
<evidence type="ECO:0000256" key="2">
    <source>
        <dbReference type="ARBA" id="ARBA00022490"/>
    </source>
</evidence>
<evidence type="ECO:0000259" key="11">
    <source>
        <dbReference type="PROSITE" id="PS51755"/>
    </source>
</evidence>
<evidence type="ECO:0000256" key="4">
    <source>
        <dbReference type="ARBA" id="ARBA00023012"/>
    </source>
</evidence>
<organism evidence="12 13">
    <name type="scientific">Azospira oryzae</name>
    <dbReference type="NCBI Taxonomy" id="146939"/>
    <lineage>
        <taxon>Bacteria</taxon>
        <taxon>Pseudomonadati</taxon>
        <taxon>Pseudomonadota</taxon>
        <taxon>Betaproteobacteria</taxon>
        <taxon>Rhodocyclales</taxon>
        <taxon>Rhodocyclaceae</taxon>
        <taxon>Azospira</taxon>
    </lineage>
</organism>
<feature type="domain" description="OmpR/PhoB-type" evidence="11">
    <location>
        <begin position="127"/>
        <end position="221"/>
    </location>
</feature>
<dbReference type="SUPFAM" id="SSF52172">
    <property type="entry name" value="CheY-like"/>
    <property type="match status" value="1"/>
</dbReference>
<evidence type="ECO:0000256" key="9">
    <source>
        <dbReference type="PROSITE-ProRule" id="PRU01091"/>
    </source>
</evidence>
<keyword evidence="3 8" id="KW-0597">Phosphoprotein</keyword>
<dbReference type="InterPro" id="IPR011006">
    <property type="entry name" value="CheY-like_superfamily"/>
</dbReference>
<keyword evidence="13" id="KW-1185">Reference proteome</keyword>
<keyword evidence="2" id="KW-0963">Cytoplasm</keyword>
<feature type="DNA-binding region" description="OmpR/PhoB-type" evidence="9">
    <location>
        <begin position="127"/>
        <end position="221"/>
    </location>
</feature>
<dbReference type="InterPro" id="IPR039420">
    <property type="entry name" value="WalR-like"/>
</dbReference>
<dbReference type="Proteomes" id="UP000292136">
    <property type="component" value="Unassembled WGS sequence"/>
</dbReference>
<dbReference type="PANTHER" id="PTHR48111:SF35">
    <property type="entry name" value="TRANSCRIPTIONAL REGULATORY PROTEIN QSEB"/>
    <property type="match status" value="1"/>
</dbReference>
<dbReference type="RefSeq" id="WP_130459020.1">
    <property type="nucleotide sequence ID" value="NZ_SHKM01000001.1"/>
</dbReference>
<gene>
    <name evidence="12" type="ORF">EV678_1458</name>
</gene>
<dbReference type="Gene3D" id="6.10.250.690">
    <property type="match status" value="1"/>
</dbReference>
<feature type="domain" description="Response regulatory" evidence="10">
    <location>
        <begin position="2"/>
        <end position="119"/>
    </location>
</feature>
<keyword evidence="4" id="KW-0902">Two-component regulatory system</keyword>
<dbReference type="SMART" id="SM00862">
    <property type="entry name" value="Trans_reg_C"/>
    <property type="match status" value="1"/>
</dbReference>
<keyword evidence="6 9" id="KW-0238">DNA-binding</keyword>
<evidence type="ECO:0000313" key="12">
    <source>
        <dbReference type="EMBL" id="RZT90638.1"/>
    </source>
</evidence>
<accession>A0ABY0IUR8</accession>
<dbReference type="Pfam" id="PF00072">
    <property type="entry name" value="Response_reg"/>
    <property type="match status" value="1"/>
</dbReference>
<evidence type="ECO:0000256" key="3">
    <source>
        <dbReference type="ARBA" id="ARBA00022553"/>
    </source>
</evidence>
<name>A0ABY0IUR8_9RHOO</name>
<evidence type="ECO:0000259" key="10">
    <source>
        <dbReference type="PROSITE" id="PS50110"/>
    </source>
</evidence>
<dbReference type="CDD" id="cd00383">
    <property type="entry name" value="trans_reg_C"/>
    <property type="match status" value="1"/>
</dbReference>
<reference evidence="12 13" key="1">
    <citation type="submission" date="2019-02" db="EMBL/GenBank/DDBJ databases">
        <title>Genomic Encyclopedia of Type Strains, Phase IV (KMG-IV): sequencing the most valuable type-strain genomes for metagenomic binning, comparative biology and taxonomic classification.</title>
        <authorList>
            <person name="Goeker M."/>
        </authorList>
    </citation>
    <scope>NUCLEOTIDE SEQUENCE [LARGE SCALE GENOMIC DNA]</scope>
    <source>
        <strain evidence="12 13">DSM 21223</strain>
    </source>
</reference>
<dbReference type="InterPro" id="IPR001867">
    <property type="entry name" value="OmpR/PhoB-type_DNA-bd"/>
</dbReference>
<proteinExistence type="predicted"/>
<evidence type="ECO:0000256" key="7">
    <source>
        <dbReference type="ARBA" id="ARBA00023163"/>
    </source>
</evidence>
<feature type="modified residue" description="4-aspartylphosphate" evidence="8">
    <location>
        <position position="54"/>
    </location>
</feature>
<dbReference type="CDD" id="cd17624">
    <property type="entry name" value="REC_OmpR_PmrA-like"/>
    <property type="match status" value="1"/>
</dbReference>
<evidence type="ECO:0000256" key="8">
    <source>
        <dbReference type="PROSITE-ProRule" id="PRU00169"/>
    </source>
</evidence>
<dbReference type="EMBL" id="SHKM01000001">
    <property type="protein sequence ID" value="RZT90638.1"/>
    <property type="molecule type" value="Genomic_DNA"/>
</dbReference>
<evidence type="ECO:0000256" key="5">
    <source>
        <dbReference type="ARBA" id="ARBA00023015"/>
    </source>
</evidence>
<sequence>MRILIVEDDSLLGDGLQVGLGQAGFTVDWLRDGQEAATVLASPEAHCFAAVVLDLNLPQLSGQEVLARCRAAGNPVPVLVLTARDGVPDKLSALDGGADDYLVKPFDLDEVAARLRALIRRSAGRAAPLLVHGAIRLDPAARRVELAGLPVELSPREFALLEALLAAAGRVLTRHQLEEAAYGWNETVDSNAVEVHIHHLRRKFGSDLIRTVRGVGYTVAREASAAPAAPES</sequence>
<keyword evidence="5" id="KW-0805">Transcription regulation</keyword>
<dbReference type="InterPro" id="IPR001789">
    <property type="entry name" value="Sig_transdc_resp-reg_receiver"/>
</dbReference>
<dbReference type="Pfam" id="PF00486">
    <property type="entry name" value="Trans_reg_C"/>
    <property type="match status" value="1"/>
</dbReference>
<dbReference type="SMART" id="SM00448">
    <property type="entry name" value="REC"/>
    <property type="match status" value="1"/>
</dbReference>
<dbReference type="PROSITE" id="PS50110">
    <property type="entry name" value="RESPONSE_REGULATORY"/>
    <property type="match status" value="1"/>
</dbReference>
<dbReference type="PANTHER" id="PTHR48111">
    <property type="entry name" value="REGULATOR OF RPOS"/>
    <property type="match status" value="1"/>
</dbReference>
<dbReference type="InterPro" id="IPR036388">
    <property type="entry name" value="WH-like_DNA-bd_sf"/>
</dbReference>
<evidence type="ECO:0000256" key="1">
    <source>
        <dbReference type="ARBA" id="ARBA00004496"/>
    </source>
</evidence>
<evidence type="ECO:0000313" key="13">
    <source>
        <dbReference type="Proteomes" id="UP000292136"/>
    </source>
</evidence>
<comment type="caution">
    <text evidence="12">The sequence shown here is derived from an EMBL/GenBank/DDBJ whole genome shotgun (WGS) entry which is preliminary data.</text>
</comment>
<comment type="subcellular location">
    <subcellularLocation>
        <location evidence="1">Cytoplasm</location>
    </subcellularLocation>
</comment>